<dbReference type="EMBL" id="CP097332">
    <property type="protein sequence ID" value="UQX88705.1"/>
    <property type="molecule type" value="Genomic_DNA"/>
</dbReference>
<reference evidence="1" key="2">
    <citation type="submission" date="2022-05" db="EMBL/GenBank/DDBJ databases">
        <authorList>
            <person name="Kim J.-S."/>
            <person name="Lee K."/>
            <person name="Suh M."/>
            <person name="Eom M."/>
            <person name="Kim J.-S."/>
            <person name="Kim D.-S."/>
            <person name="Ko S.-H."/>
            <person name="Shin Y."/>
            <person name="Lee J.-S."/>
        </authorList>
    </citation>
    <scope>NUCLEOTIDE SEQUENCE</scope>
    <source>
        <strain evidence="1">N237</strain>
    </source>
</reference>
<evidence type="ECO:0000313" key="1">
    <source>
        <dbReference type="EMBL" id="UQX88705.1"/>
    </source>
</evidence>
<proteinExistence type="predicted"/>
<sequence>MTEHLGSIDALASHPPNAAMISCIQSAMAEGRALTPGEQNFMTHKLTEANAVARGASQDLAHEMAGQTHPPFMNYDPEVIKQFPEYFNSNWRKAWGLP</sequence>
<protein>
    <submittedName>
        <fullName evidence="1">Uncharacterized protein</fullName>
    </submittedName>
</protein>
<reference evidence="1" key="1">
    <citation type="journal article" date="2018" name="Int. J. Syst. Evol. Microbiol.">
        <title>Jatrophihabitans telluris sp. nov., isolated from sediment soil of lava forest wetlands and the emended description of the genus Jatrophihabitans.</title>
        <authorList>
            <person name="Lee K.C."/>
            <person name="Suh M.K."/>
            <person name="Eom M.K."/>
            <person name="Kim K.K."/>
            <person name="Kim J.S."/>
            <person name="Kim D.S."/>
            <person name="Ko S.H."/>
            <person name="Shin Y.K."/>
            <person name="Lee J.S."/>
        </authorList>
    </citation>
    <scope>NUCLEOTIDE SEQUENCE</scope>
    <source>
        <strain evidence="1">N237</strain>
    </source>
</reference>
<name>A0ABY4QYY2_9ACTN</name>
<evidence type="ECO:0000313" key="2">
    <source>
        <dbReference type="Proteomes" id="UP001056336"/>
    </source>
</evidence>
<accession>A0ABY4QYY2</accession>
<organism evidence="1 2">
    <name type="scientific">Jatrophihabitans telluris</name>
    <dbReference type="NCBI Taxonomy" id="2038343"/>
    <lineage>
        <taxon>Bacteria</taxon>
        <taxon>Bacillati</taxon>
        <taxon>Actinomycetota</taxon>
        <taxon>Actinomycetes</taxon>
        <taxon>Jatrophihabitantales</taxon>
        <taxon>Jatrophihabitantaceae</taxon>
        <taxon>Jatrophihabitans</taxon>
    </lineage>
</organism>
<dbReference type="RefSeq" id="WP_249772416.1">
    <property type="nucleotide sequence ID" value="NZ_CP097332.1"/>
</dbReference>
<dbReference type="Proteomes" id="UP001056336">
    <property type="component" value="Chromosome"/>
</dbReference>
<keyword evidence="2" id="KW-1185">Reference proteome</keyword>
<gene>
    <name evidence="1" type="ORF">M6D93_01575</name>
</gene>